<dbReference type="SUPFAM" id="SSF52540">
    <property type="entry name" value="P-loop containing nucleoside triphosphate hydrolases"/>
    <property type="match status" value="1"/>
</dbReference>
<evidence type="ECO:0000256" key="5">
    <source>
        <dbReference type="ARBA" id="ARBA00022705"/>
    </source>
</evidence>
<dbReference type="EMBL" id="CP098502">
    <property type="protein sequence ID" value="UTI64612.1"/>
    <property type="molecule type" value="Genomic_DNA"/>
</dbReference>
<evidence type="ECO:0000256" key="8">
    <source>
        <dbReference type="ARBA" id="ARBA00022840"/>
    </source>
</evidence>
<evidence type="ECO:0000256" key="12">
    <source>
        <dbReference type="HAMAP-Rule" id="MF_00365"/>
    </source>
</evidence>
<dbReference type="InterPro" id="IPR003395">
    <property type="entry name" value="RecF/RecN/SMC_N"/>
</dbReference>
<dbReference type="Proteomes" id="UP001056035">
    <property type="component" value="Chromosome"/>
</dbReference>
<dbReference type="NCBIfam" id="TIGR00611">
    <property type="entry name" value="recf"/>
    <property type="match status" value="1"/>
</dbReference>
<feature type="domain" description="RecF/RecN/SMC N-terminal" evidence="14">
    <location>
        <begin position="3"/>
        <end position="348"/>
    </location>
</feature>
<evidence type="ECO:0000313" key="15">
    <source>
        <dbReference type="EMBL" id="UTI64612.1"/>
    </source>
</evidence>
<sequence length="373" mass="40388">MIVSRLSLRDFRTYDRVQVPLGPGLTVVHGRNGAGKTNLLEGLYFGCTARSCRTSNEREVLRFDQAAARIEVEGHDRDGDHTIAVGFQPGEDKRIKVDGVPVARLLDAAVRPLVSVFLPERLELVKGPPALRRSHLDAVITALWPGRTANRTAYRQALAQRNALLARYKHGRGGREALAAWDLELARHGIALRDDRAQAVALLQDPFAEIAAELGLTGAGELRYRPRTKATTAAELAAELAERVDSDLERGFTGHGPHRDDLALLRDGRELRVYGSQGEQRLALLALLLAERDVLAAERGAPPLLLLDDVMSELDADRRALLVARITAAGQSLVTTTDLAHVPGAEDASVVRLHVTPGAVHVDAPGLRAVDAA</sequence>
<keyword evidence="6 12" id="KW-0547">Nucleotide-binding</keyword>
<dbReference type="Pfam" id="PF02463">
    <property type="entry name" value="SMC_N"/>
    <property type="match status" value="1"/>
</dbReference>
<protein>
    <recommendedName>
        <fullName evidence="3 12">DNA replication and repair protein RecF</fullName>
    </recommendedName>
</protein>
<evidence type="ECO:0000256" key="1">
    <source>
        <dbReference type="ARBA" id="ARBA00004496"/>
    </source>
</evidence>
<dbReference type="Gene3D" id="3.40.50.300">
    <property type="entry name" value="P-loop containing nucleotide triphosphate hydrolases"/>
    <property type="match status" value="1"/>
</dbReference>
<evidence type="ECO:0000256" key="10">
    <source>
        <dbReference type="ARBA" id="ARBA00023204"/>
    </source>
</evidence>
<dbReference type="HAMAP" id="MF_00365">
    <property type="entry name" value="RecF"/>
    <property type="match status" value="1"/>
</dbReference>
<evidence type="ECO:0000256" key="13">
    <source>
        <dbReference type="RuleBase" id="RU000578"/>
    </source>
</evidence>
<gene>
    <name evidence="12 15" type="primary">recF</name>
    <name evidence="15" type="ORF">NBH00_00015</name>
</gene>
<name>A0ABY5DU50_9ACTN</name>
<feature type="binding site" evidence="12">
    <location>
        <begin position="30"/>
        <end position="37"/>
    </location>
    <ligand>
        <name>ATP</name>
        <dbReference type="ChEBI" id="CHEBI:30616"/>
    </ligand>
</feature>
<proteinExistence type="inferred from homology"/>
<evidence type="ECO:0000259" key="14">
    <source>
        <dbReference type="Pfam" id="PF02463"/>
    </source>
</evidence>
<evidence type="ECO:0000256" key="9">
    <source>
        <dbReference type="ARBA" id="ARBA00023125"/>
    </source>
</evidence>
<evidence type="ECO:0000256" key="3">
    <source>
        <dbReference type="ARBA" id="ARBA00020170"/>
    </source>
</evidence>
<keyword evidence="12 13" id="KW-0742">SOS response</keyword>
<comment type="function">
    <text evidence="11 12 13">The RecF protein is involved in DNA metabolism; it is required for DNA replication and normal SOS inducibility. RecF binds preferentially to single-stranded, linear DNA. It also seems to bind ATP.</text>
</comment>
<evidence type="ECO:0000256" key="7">
    <source>
        <dbReference type="ARBA" id="ARBA00022763"/>
    </source>
</evidence>
<dbReference type="InterPro" id="IPR018078">
    <property type="entry name" value="DNA-binding_RecF_CS"/>
</dbReference>
<accession>A0ABY5DU50</accession>
<reference evidence="15 16" key="1">
    <citation type="submission" date="2022-06" db="EMBL/GenBank/DDBJ databases">
        <title>Paraconexibacter antarcticus.</title>
        <authorList>
            <person name="Kim C.S."/>
        </authorList>
    </citation>
    <scope>NUCLEOTIDE SEQUENCE [LARGE SCALE GENOMIC DNA]</scope>
    <source>
        <strain evidence="15 16">02-257</strain>
    </source>
</reference>
<keyword evidence="16" id="KW-1185">Reference proteome</keyword>
<dbReference type="PANTHER" id="PTHR32182">
    <property type="entry name" value="DNA REPLICATION AND REPAIR PROTEIN RECF"/>
    <property type="match status" value="1"/>
</dbReference>
<evidence type="ECO:0000256" key="6">
    <source>
        <dbReference type="ARBA" id="ARBA00022741"/>
    </source>
</evidence>
<keyword evidence="4 12" id="KW-0963">Cytoplasm</keyword>
<evidence type="ECO:0000256" key="2">
    <source>
        <dbReference type="ARBA" id="ARBA00008016"/>
    </source>
</evidence>
<dbReference type="PROSITE" id="PS00618">
    <property type="entry name" value="RECF_2"/>
    <property type="match status" value="1"/>
</dbReference>
<dbReference type="InterPro" id="IPR027417">
    <property type="entry name" value="P-loop_NTPase"/>
</dbReference>
<evidence type="ECO:0000256" key="4">
    <source>
        <dbReference type="ARBA" id="ARBA00022490"/>
    </source>
</evidence>
<keyword evidence="10 12" id="KW-0234">DNA repair</keyword>
<dbReference type="RefSeq" id="WP_254571312.1">
    <property type="nucleotide sequence ID" value="NZ_CP098502.1"/>
</dbReference>
<comment type="subcellular location">
    <subcellularLocation>
        <location evidence="1 12 13">Cytoplasm</location>
    </subcellularLocation>
</comment>
<dbReference type="InterPro" id="IPR042174">
    <property type="entry name" value="RecF_2"/>
</dbReference>
<keyword evidence="7 12" id="KW-0227">DNA damage</keyword>
<evidence type="ECO:0000313" key="16">
    <source>
        <dbReference type="Proteomes" id="UP001056035"/>
    </source>
</evidence>
<evidence type="ECO:0000256" key="11">
    <source>
        <dbReference type="ARBA" id="ARBA00025401"/>
    </source>
</evidence>
<keyword evidence="5 12" id="KW-0235">DNA replication</keyword>
<dbReference type="PANTHER" id="PTHR32182:SF0">
    <property type="entry name" value="DNA REPLICATION AND REPAIR PROTEIN RECF"/>
    <property type="match status" value="1"/>
</dbReference>
<organism evidence="15 16">
    <name type="scientific">Paraconexibacter antarcticus</name>
    <dbReference type="NCBI Taxonomy" id="2949664"/>
    <lineage>
        <taxon>Bacteria</taxon>
        <taxon>Bacillati</taxon>
        <taxon>Actinomycetota</taxon>
        <taxon>Thermoleophilia</taxon>
        <taxon>Solirubrobacterales</taxon>
        <taxon>Paraconexibacteraceae</taxon>
        <taxon>Paraconexibacter</taxon>
    </lineage>
</organism>
<dbReference type="InterPro" id="IPR001238">
    <property type="entry name" value="DNA-binding_RecF"/>
</dbReference>
<comment type="similarity">
    <text evidence="2 12 13">Belongs to the RecF family.</text>
</comment>
<keyword evidence="8 12" id="KW-0067">ATP-binding</keyword>
<dbReference type="Gene3D" id="1.20.1050.90">
    <property type="entry name" value="RecF/RecN/SMC, N-terminal domain"/>
    <property type="match status" value="1"/>
</dbReference>
<keyword evidence="9 12" id="KW-0238">DNA-binding</keyword>